<gene>
    <name evidence="1" type="ORF">G4L39_00700</name>
</gene>
<dbReference type="Proteomes" id="UP000477311">
    <property type="component" value="Unassembled WGS sequence"/>
</dbReference>
<comment type="caution">
    <text evidence="1">The sequence shown here is derived from an EMBL/GenBank/DDBJ whole genome shotgun (WGS) entry which is preliminary data.</text>
</comment>
<sequence length="211" mass="24620">TRPPTSTDAEEQAYLRALADRCRNILLPLRLDSVAVSNRVHNLLMEQYQTLRRIHADRDRALDELNTRKTLSPDQQQQQREQILQQTRAELQRAHQQFLQRLGAELTPEQVDHIKDGMTYNLTTVTYNAYLRLLPELTEDLKRHIHSLLLEAREQAMDEGSAREKHALFNRYKGRINNYLSAQGYDLKAAERRLRESISAQRKAERSGTAY</sequence>
<feature type="non-terminal residue" evidence="1">
    <location>
        <position position="1"/>
    </location>
</feature>
<reference evidence="1 2" key="1">
    <citation type="submission" date="2020-02" db="EMBL/GenBank/DDBJ databases">
        <title>Draft genome sequence of Limisphaera ngatamarikiensis NGM72.4T, a thermophilic Verrucomicrobia grouped in subdivision 3.</title>
        <authorList>
            <person name="Carere C.R."/>
            <person name="Steen J."/>
            <person name="Hugenholtz P."/>
            <person name="Stott M.B."/>
        </authorList>
    </citation>
    <scope>NUCLEOTIDE SEQUENCE [LARGE SCALE GENOMIC DNA]</scope>
    <source>
        <strain evidence="1 2">NGM72.4</strain>
    </source>
</reference>
<evidence type="ECO:0000313" key="2">
    <source>
        <dbReference type="Proteomes" id="UP000477311"/>
    </source>
</evidence>
<proteinExistence type="predicted"/>
<evidence type="ECO:0000313" key="1">
    <source>
        <dbReference type="EMBL" id="NGO37925.1"/>
    </source>
</evidence>
<accession>A0A6M1RMH5</accession>
<organism evidence="1 2">
    <name type="scientific">Limisphaera ngatamarikiensis</name>
    <dbReference type="NCBI Taxonomy" id="1324935"/>
    <lineage>
        <taxon>Bacteria</taxon>
        <taxon>Pseudomonadati</taxon>
        <taxon>Verrucomicrobiota</taxon>
        <taxon>Verrucomicrobiia</taxon>
        <taxon>Limisphaerales</taxon>
        <taxon>Limisphaeraceae</taxon>
        <taxon>Limisphaera</taxon>
    </lineage>
</organism>
<keyword evidence="2" id="KW-1185">Reference proteome</keyword>
<dbReference type="Pfam" id="PF12875">
    <property type="entry name" value="DUF3826"/>
    <property type="match status" value="1"/>
</dbReference>
<name>A0A6M1RMH5_9BACT</name>
<dbReference type="AlphaFoldDB" id="A0A6M1RMH5"/>
<dbReference type="InterPro" id="IPR024284">
    <property type="entry name" value="DUF3826"/>
</dbReference>
<protein>
    <submittedName>
        <fullName evidence="1">DUF3826 domain-containing protein</fullName>
    </submittedName>
</protein>
<dbReference type="RefSeq" id="WP_165105158.1">
    <property type="nucleotide sequence ID" value="NZ_JAAKYA010000004.1"/>
</dbReference>
<dbReference type="EMBL" id="JAAKYA010000004">
    <property type="protein sequence ID" value="NGO37925.1"/>
    <property type="molecule type" value="Genomic_DNA"/>
</dbReference>